<reference evidence="2 3" key="1">
    <citation type="submission" date="2020-04" db="EMBL/GenBank/DDBJ databases">
        <authorList>
            <person name="Wallbank WR R."/>
            <person name="Pardo Diaz C."/>
            <person name="Kozak K."/>
            <person name="Martin S."/>
            <person name="Jiggins C."/>
            <person name="Moest M."/>
            <person name="Warren A I."/>
            <person name="Byers J.R.P. K."/>
            <person name="Montejo-Kovacevich G."/>
            <person name="Yen C E."/>
        </authorList>
    </citation>
    <scope>NUCLEOTIDE SEQUENCE [LARGE SCALE GENOMIC DNA]</scope>
</reference>
<evidence type="ECO:0000313" key="2">
    <source>
        <dbReference type="EMBL" id="CAB3256085.1"/>
    </source>
</evidence>
<dbReference type="AlphaFoldDB" id="A0A8S1BCI8"/>
<sequence length="184" mass="21333">MRRYPKPVDTEPLRRKYSEDYPSPQKGVDPVCDPPEDQPRSVGSWRPIFVTHRQTIRVKFISTQRQFIDISNKISNQAYENNYREIYYPVPFSLGEAIINKTIKKSSAGFGESLRSKKYERGPWNPAELAEGHGILTPSHLPTIKITWTNPPANTVSDPKDGDVRRKRFLNTLENNKFRPYNEI</sequence>
<keyword evidence="3" id="KW-1185">Reference proteome</keyword>
<feature type="region of interest" description="Disordered" evidence="1">
    <location>
        <begin position="1"/>
        <end position="43"/>
    </location>
</feature>
<comment type="caution">
    <text evidence="2">The sequence shown here is derived from an EMBL/GenBank/DDBJ whole genome shotgun (WGS) entry which is preliminary data.</text>
</comment>
<accession>A0A8S1BCI8</accession>
<name>A0A8S1BCI8_ARCPL</name>
<dbReference type="Proteomes" id="UP000494106">
    <property type="component" value="Unassembled WGS sequence"/>
</dbReference>
<dbReference type="EMBL" id="CADEBC010000584">
    <property type="protein sequence ID" value="CAB3256085.1"/>
    <property type="molecule type" value="Genomic_DNA"/>
</dbReference>
<organism evidence="2 3">
    <name type="scientific">Arctia plantaginis</name>
    <name type="common">Wood tiger moth</name>
    <name type="synonym">Phalaena plantaginis</name>
    <dbReference type="NCBI Taxonomy" id="874455"/>
    <lineage>
        <taxon>Eukaryota</taxon>
        <taxon>Metazoa</taxon>
        <taxon>Ecdysozoa</taxon>
        <taxon>Arthropoda</taxon>
        <taxon>Hexapoda</taxon>
        <taxon>Insecta</taxon>
        <taxon>Pterygota</taxon>
        <taxon>Neoptera</taxon>
        <taxon>Endopterygota</taxon>
        <taxon>Lepidoptera</taxon>
        <taxon>Glossata</taxon>
        <taxon>Ditrysia</taxon>
        <taxon>Noctuoidea</taxon>
        <taxon>Erebidae</taxon>
        <taxon>Arctiinae</taxon>
        <taxon>Arctia</taxon>
    </lineage>
</organism>
<gene>
    <name evidence="2" type="ORF">APLA_LOCUS15161</name>
</gene>
<evidence type="ECO:0000313" key="3">
    <source>
        <dbReference type="Proteomes" id="UP000494106"/>
    </source>
</evidence>
<protein>
    <submittedName>
        <fullName evidence="2">Uncharacterized protein</fullName>
    </submittedName>
</protein>
<proteinExistence type="predicted"/>
<evidence type="ECO:0000256" key="1">
    <source>
        <dbReference type="SAM" id="MobiDB-lite"/>
    </source>
</evidence>
<feature type="compositionally biased region" description="Basic and acidic residues" evidence="1">
    <location>
        <begin position="1"/>
        <end position="19"/>
    </location>
</feature>